<keyword evidence="5" id="KW-1185">Reference proteome</keyword>
<proteinExistence type="predicted"/>
<dbReference type="GO" id="GO:0045893">
    <property type="term" value="P:positive regulation of DNA-templated transcription"/>
    <property type="evidence" value="ECO:0007669"/>
    <property type="project" value="InterPro"/>
</dbReference>
<dbReference type="SUPFAM" id="SSF46955">
    <property type="entry name" value="Putative DNA-binding domain"/>
    <property type="match status" value="1"/>
</dbReference>
<organism evidence="4 5">
    <name type="scientific">Jejubacter calystegiae</name>
    <dbReference type="NCBI Taxonomy" id="2579935"/>
    <lineage>
        <taxon>Bacteria</taxon>
        <taxon>Pseudomonadati</taxon>
        <taxon>Pseudomonadota</taxon>
        <taxon>Gammaproteobacteria</taxon>
        <taxon>Enterobacterales</taxon>
        <taxon>Enterobacteriaceae</taxon>
        <taxon>Jejubacter</taxon>
    </lineage>
</organism>
<dbReference type="PANTHER" id="PTHR30204:SF92">
    <property type="entry name" value="HTH-TYPE TRANSCRIPTIONAL REGULATOR ZNTR"/>
    <property type="match status" value="1"/>
</dbReference>
<evidence type="ECO:0000259" key="3">
    <source>
        <dbReference type="PROSITE" id="PS50937"/>
    </source>
</evidence>
<dbReference type="RefSeq" id="WP_138096157.1">
    <property type="nucleotide sequence ID" value="NZ_CP040428.1"/>
</dbReference>
<dbReference type="Gene3D" id="1.10.1660.10">
    <property type="match status" value="1"/>
</dbReference>
<name>A0A4P8YNU3_9ENTR</name>
<accession>A0A4P8YNU3</accession>
<evidence type="ECO:0000256" key="2">
    <source>
        <dbReference type="SAM" id="MobiDB-lite"/>
    </source>
</evidence>
<dbReference type="GO" id="GO:0046872">
    <property type="term" value="F:metal ion binding"/>
    <property type="evidence" value="ECO:0007669"/>
    <property type="project" value="InterPro"/>
</dbReference>
<dbReference type="InterPro" id="IPR009061">
    <property type="entry name" value="DNA-bd_dom_put_sf"/>
</dbReference>
<dbReference type="InterPro" id="IPR011791">
    <property type="entry name" value="CadR-PbrR"/>
</dbReference>
<reference evidence="4 5" key="1">
    <citation type="submission" date="2019-05" db="EMBL/GenBank/DDBJ databases">
        <title>Complete genome sequence of Izhakiella calystegiae KSNA2, an endophyte isolated from beach morning glory (Calystegia soldanella).</title>
        <authorList>
            <person name="Jiang L."/>
            <person name="Jeong J.C."/>
            <person name="Kim C.Y."/>
            <person name="Kim D.H."/>
            <person name="Kim S.W."/>
            <person name="Lee j."/>
        </authorList>
    </citation>
    <scope>NUCLEOTIDE SEQUENCE [LARGE SCALE GENOMIC DNA]</scope>
    <source>
        <strain evidence="4 5">KSNA2</strain>
    </source>
</reference>
<dbReference type="GO" id="GO:0003700">
    <property type="term" value="F:DNA-binding transcription factor activity"/>
    <property type="evidence" value="ECO:0007669"/>
    <property type="project" value="InterPro"/>
</dbReference>
<dbReference type="InterPro" id="IPR000551">
    <property type="entry name" value="MerR-type_HTH_dom"/>
</dbReference>
<dbReference type="InterPro" id="IPR047057">
    <property type="entry name" value="MerR_fam"/>
</dbReference>
<dbReference type="PROSITE" id="PS50937">
    <property type="entry name" value="HTH_MERR_2"/>
    <property type="match status" value="1"/>
</dbReference>
<dbReference type="SMART" id="SM00422">
    <property type="entry name" value="HTH_MERR"/>
    <property type="match status" value="1"/>
</dbReference>
<dbReference type="AlphaFoldDB" id="A0A4P8YNU3"/>
<dbReference type="GO" id="GO:0003677">
    <property type="term" value="F:DNA binding"/>
    <property type="evidence" value="ECO:0007669"/>
    <property type="project" value="UniProtKB-KW"/>
</dbReference>
<dbReference type="Proteomes" id="UP000302163">
    <property type="component" value="Chromosome"/>
</dbReference>
<keyword evidence="1" id="KW-0238">DNA-binding</keyword>
<evidence type="ECO:0000313" key="5">
    <source>
        <dbReference type="Proteomes" id="UP000302163"/>
    </source>
</evidence>
<evidence type="ECO:0000256" key="1">
    <source>
        <dbReference type="ARBA" id="ARBA00023125"/>
    </source>
</evidence>
<dbReference type="Pfam" id="PF13411">
    <property type="entry name" value="MerR_1"/>
    <property type="match status" value="1"/>
</dbReference>
<protein>
    <submittedName>
        <fullName evidence="4">Cd(II)/Pb(II)-responsive transcriptional regulator</fullName>
    </submittedName>
</protein>
<feature type="region of interest" description="Disordered" evidence="2">
    <location>
        <begin position="133"/>
        <end position="152"/>
    </location>
</feature>
<gene>
    <name evidence="4" type="ORF">FEM41_11805</name>
</gene>
<dbReference type="EMBL" id="CP040428">
    <property type="protein sequence ID" value="QCT20282.1"/>
    <property type="molecule type" value="Genomic_DNA"/>
</dbReference>
<dbReference type="OrthoDB" id="9808480at2"/>
<feature type="domain" description="HTH merR-type" evidence="3">
    <location>
        <begin position="1"/>
        <end position="70"/>
    </location>
</feature>
<evidence type="ECO:0000313" key="4">
    <source>
        <dbReference type="EMBL" id="QCT20282.1"/>
    </source>
</evidence>
<dbReference type="PANTHER" id="PTHR30204">
    <property type="entry name" value="REDOX-CYCLING DRUG-SENSING TRANSCRIPTIONAL ACTIVATOR SOXR"/>
    <property type="match status" value="1"/>
</dbReference>
<dbReference type="CDD" id="cd04784">
    <property type="entry name" value="HTH_CadR-PbrR"/>
    <property type="match status" value="1"/>
</dbReference>
<sequence>MKIGELARQANCPVETVRYYEKEGLLHLPLRDSANNYRHYDSSHLERLLFIRRCRALDMTHDEIRGLLQALSRNDEDCSQIDDIVNEHLHHVQQRIQELLALEHQLKTLSDHCGSGRPVSECGIVHTLTRPRESEDTLIPLNQEHPGGVHRH</sequence>
<dbReference type="KEGG" id="izh:FEM41_11805"/>